<evidence type="ECO:0000256" key="6">
    <source>
        <dbReference type="ARBA" id="ARBA00023212"/>
    </source>
</evidence>
<gene>
    <name evidence="11" type="primary">Rsph9</name>
    <name evidence="11" type="ORF">GTO95_0001106</name>
</gene>
<evidence type="ECO:0000256" key="8">
    <source>
        <dbReference type="ARBA" id="ARBA00037822"/>
    </source>
</evidence>
<feature type="non-terminal residue" evidence="11">
    <location>
        <position position="1"/>
    </location>
</feature>
<proteinExistence type="inferred from homology"/>
<evidence type="ECO:0000256" key="2">
    <source>
        <dbReference type="ARBA" id="ARBA00022490"/>
    </source>
</evidence>
<name>A0A8J7P1N9_ATRSP</name>
<comment type="similarity">
    <text evidence="9">Belongs to the flagellar radial spoke RSP9 family.</text>
</comment>
<keyword evidence="12" id="KW-1185">Reference proteome</keyword>
<dbReference type="PANTHER" id="PTHR22069:SF0">
    <property type="entry name" value="RADIAL SPOKE HEAD PROTEIN 9 HOMOLOG"/>
    <property type="match status" value="1"/>
</dbReference>
<evidence type="ECO:0000256" key="4">
    <source>
        <dbReference type="ARBA" id="ARBA00022846"/>
    </source>
</evidence>
<keyword evidence="4" id="KW-0282">Flagellum</keyword>
<dbReference type="GO" id="GO:0060091">
    <property type="term" value="C:kinocilium"/>
    <property type="evidence" value="ECO:0007669"/>
    <property type="project" value="UniProtKB-SubCell"/>
</dbReference>
<evidence type="ECO:0000256" key="3">
    <source>
        <dbReference type="ARBA" id="ARBA00022794"/>
    </source>
</evidence>
<dbReference type="GO" id="GO:0044458">
    <property type="term" value="P:motile cilium assembly"/>
    <property type="evidence" value="ECO:0007669"/>
    <property type="project" value="TreeGrafter"/>
</dbReference>
<reference evidence="11" key="1">
    <citation type="journal article" date="2021" name="Cell">
        <title>Tracing the genetic footprints of vertebrate landing in non-teleost ray-finned fishes.</title>
        <authorList>
            <person name="Bi X."/>
            <person name="Wang K."/>
            <person name="Yang L."/>
            <person name="Pan H."/>
            <person name="Jiang H."/>
            <person name="Wei Q."/>
            <person name="Fang M."/>
            <person name="Yu H."/>
            <person name="Zhu C."/>
            <person name="Cai Y."/>
            <person name="He Y."/>
            <person name="Gan X."/>
            <person name="Zeng H."/>
            <person name="Yu D."/>
            <person name="Zhu Y."/>
            <person name="Jiang H."/>
            <person name="Qiu Q."/>
            <person name="Yang H."/>
            <person name="Zhang Y.E."/>
            <person name="Wang W."/>
            <person name="Zhu M."/>
            <person name="He S."/>
            <person name="Zhang G."/>
        </authorList>
    </citation>
    <scope>NUCLEOTIDE SEQUENCE</scope>
    <source>
        <strain evidence="11">Allg_001</strain>
    </source>
</reference>
<keyword evidence="6" id="KW-0206">Cytoskeleton</keyword>
<evidence type="ECO:0000313" key="11">
    <source>
        <dbReference type="EMBL" id="MBN3322303.1"/>
    </source>
</evidence>
<dbReference type="GO" id="GO:0035082">
    <property type="term" value="P:axoneme assembly"/>
    <property type="evidence" value="ECO:0007669"/>
    <property type="project" value="InterPro"/>
</dbReference>
<sequence length="276" mass="31278">MDSNTLYYSLDLVSGSGLVLSIEQKAALQTSLVILKGNYRFERVLFWGKILGIKNDYFIAQGVTQDRMRGKKTLYSLNCMDWHLLPPATDTMITEISVVKGRFMGDPSYEYEHIETKKLGEGDEAVEEEITVKVKEEKRLAATIYIIDKEVSVVPRGAFIKTPHGHVTSNRSFEGLSVTEAGKISNYFHFSEPVNLKKKSLLEKADLDPSIDFLDSIEEDIPKGSWSLQFEKGHSVVVLRNLLWLGLTFYHVPMTPQHGYIYMGTGLKNMDLPFML</sequence>
<evidence type="ECO:0000313" key="12">
    <source>
        <dbReference type="Proteomes" id="UP000736164"/>
    </source>
</evidence>
<dbReference type="InterPro" id="IPR006802">
    <property type="entry name" value="Radial_spoke"/>
</dbReference>
<dbReference type="Pfam" id="PF04712">
    <property type="entry name" value="Radial_spoke"/>
    <property type="match status" value="1"/>
</dbReference>
<dbReference type="Proteomes" id="UP000736164">
    <property type="component" value="Unassembled WGS sequence"/>
</dbReference>
<comment type="subcellular location">
    <subcellularLocation>
        <location evidence="8">Cell projection</location>
        <location evidence="8">Kinocilium</location>
    </subcellularLocation>
    <subcellularLocation>
        <location evidence="1">Cytoplasm</location>
        <location evidence="1">Cytoskeleton</location>
        <location evidence="1">Flagellum axoneme</location>
    </subcellularLocation>
</comment>
<evidence type="ECO:0000256" key="1">
    <source>
        <dbReference type="ARBA" id="ARBA00004611"/>
    </source>
</evidence>
<accession>A0A8J7P1N9</accession>
<keyword evidence="7" id="KW-0966">Cell projection</keyword>
<evidence type="ECO:0000256" key="10">
    <source>
        <dbReference type="ARBA" id="ARBA00041080"/>
    </source>
</evidence>
<evidence type="ECO:0000256" key="7">
    <source>
        <dbReference type="ARBA" id="ARBA00023273"/>
    </source>
</evidence>
<dbReference type="AlphaFoldDB" id="A0A8J7P1N9"/>
<keyword evidence="5" id="KW-0969">Cilium</keyword>
<evidence type="ECO:0000256" key="9">
    <source>
        <dbReference type="ARBA" id="ARBA00038319"/>
    </source>
</evidence>
<dbReference type="GO" id="GO:0060294">
    <property type="term" value="P:cilium movement involved in cell motility"/>
    <property type="evidence" value="ECO:0007669"/>
    <property type="project" value="InterPro"/>
</dbReference>
<keyword evidence="2" id="KW-0963">Cytoplasm</keyword>
<protein>
    <recommendedName>
        <fullName evidence="10">Radial spoke head protein 9 homolog</fullName>
    </recommendedName>
</protein>
<keyword evidence="3" id="KW-0970">Cilium biogenesis/degradation</keyword>
<dbReference type="PANTHER" id="PTHR22069">
    <property type="entry name" value="MITOCHONDRIAL RIBOSOMAL PROTEIN S18"/>
    <property type="match status" value="1"/>
</dbReference>
<feature type="non-terminal residue" evidence="11">
    <location>
        <position position="276"/>
    </location>
</feature>
<evidence type="ECO:0000256" key="5">
    <source>
        <dbReference type="ARBA" id="ARBA00023069"/>
    </source>
</evidence>
<dbReference type="GO" id="GO:0001534">
    <property type="term" value="C:radial spoke"/>
    <property type="evidence" value="ECO:0007669"/>
    <property type="project" value="InterPro"/>
</dbReference>
<comment type="caution">
    <text evidence="11">The sequence shown here is derived from an EMBL/GenBank/DDBJ whole genome shotgun (WGS) entry which is preliminary data.</text>
</comment>
<organism evidence="11 12">
    <name type="scientific">Atractosteus spatula</name>
    <name type="common">Alligator gar</name>
    <name type="synonym">Lepisosteus spatula</name>
    <dbReference type="NCBI Taxonomy" id="7917"/>
    <lineage>
        <taxon>Eukaryota</taxon>
        <taxon>Metazoa</taxon>
        <taxon>Chordata</taxon>
        <taxon>Craniata</taxon>
        <taxon>Vertebrata</taxon>
        <taxon>Euteleostomi</taxon>
        <taxon>Actinopterygii</taxon>
        <taxon>Neopterygii</taxon>
        <taxon>Holostei</taxon>
        <taxon>Semionotiformes</taxon>
        <taxon>Lepisosteidae</taxon>
        <taxon>Atractosteus</taxon>
    </lineage>
</organism>
<dbReference type="EMBL" id="JAAWVO010059633">
    <property type="protein sequence ID" value="MBN3322303.1"/>
    <property type="molecule type" value="Genomic_DNA"/>
</dbReference>
<dbReference type="InterPro" id="IPR055316">
    <property type="entry name" value="RSP9"/>
</dbReference>